<dbReference type="Proteomes" id="UP001209083">
    <property type="component" value="Chromosome"/>
</dbReference>
<evidence type="ECO:0000256" key="1">
    <source>
        <dbReference type="ARBA" id="ARBA00023015"/>
    </source>
</evidence>
<evidence type="ECO:0000313" key="7">
    <source>
        <dbReference type="Proteomes" id="UP001209083"/>
    </source>
</evidence>
<gene>
    <name evidence="6" type="ORF">LWF01_14405</name>
</gene>
<evidence type="ECO:0000259" key="5">
    <source>
        <dbReference type="PROSITE" id="PS50977"/>
    </source>
</evidence>
<feature type="domain" description="HTH tetR-type" evidence="5">
    <location>
        <begin position="13"/>
        <end position="73"/>
    </location>
</feature>
<reference evidence="6 7" key="1">
    <citation type="submission" date="2023-05" db="EMBL/GenBank/DDBJ databases">
        <title>Lithophilousrod everest ZFBP1038 complete genpme.</title>
        <authorList>
            <person name="Tian M."/>
        </authorList>
    </citation>
    <scope>NUCLEOTIDE SEQUENCE [LARGE SCALE GENOMIC DNA]</scope>
    <source>
        <strain evidence="6 7">ZFBP1038</strain>
    </source>
</reference>
<feature type="DNA-binding region" description="H-T-H motif" evidence="4">
    <location>
        <begin position="36"/>
        <end position="55"/>
    </location>
</feature>
<protein>
    <submittedName>
        <fullName evidence="6">TetR/AcrR family transcriptional regulator</fullName>
    </submittedName>
</protein>
<evidence type="ECO:0000313" key="6">
    <source>
        <dbReference type="EMBL" id="WGW11270.1"/>
    </source>
</evidence>
<proteinExistence type="predicted"/>
<dbReference type="PANTHER" id="PTHR30055:SF234">
    <property type="entry name" value="HTH-TYPE TRANSCRIPTIONAL REGULATOR BETI"/>
    <property type="match status" value="1"/>
</dbReference>
<dbReference type="Gene3D" id="1.10.10.60">
    <property type="entry name" value="Homeodomain-like"/>
    <property type="match status" value="1"/>
</dbReference>
<name>A0ABY8QSX9_9MICO</name>
<dbReference type="PROSITE" id="PS50977">
    <property type="entry name" value="HTH_TETR_2"/>
    <property type="match status" value="1"/>
</dbReference>
<dbReference type="RefSeq" id="WP_349638055.1">
    <property type="nucleotide sequence ID" value="NZ_CP090958.1"/>
</dbReference>
<keyword evidence="1" id="KW-0805">Transcription regulation</keyword>
<dbReference type="InterPro" id="IPR050109">
    <property type="entry name" value="HTH-type_TetR-like_transc_reg"/>
</dbReference>
<dbReference type="SUPFAM" id="SSF46689">
    <property type="entry name" value="Homeodomain-like"/>
    <property type="match status" value="1"/>
</dbReference>
<dbReference type="Pfam" id="PF00440">
    <property type="entry name" value="TetR_N"/>
    <property type="match status" value="1"/>
</dbReference>
<dbReference type="PANTHER" id="PTHR30055">
    <property type="entry name" value="HTH-TYPE TRANSCRIPTIONAL REGULATOR RUTR"/>
    <property type="match status" value="1"/>
</dbReference>
<dbReference type="Gene3D" id="1.10.357.10">
    <property type="entry name" value="Tetracycline Repressor, domain 2"/>
    <property type="match status" value="1"/>
</dbReference>
<organism evidence="6 7">
    <name type="scientific">Saxibacter everestensis</name>
    <dbReference type="NCBI Taxonomy" id="2909229"/>
    <lineage>
        <taxon>Bacteria</taxon>
        <taxon>Bacillati</taxon>
        <taxon>Actinomycetota</taxon>
        <taxon>Actinomycetes</taxon>
        <taxon>Micrococcales</taxon>
        <taxon>Brevibacteriaceae</taxon>
        <taxon>Saxibacter</taxon>
    </lineage>
</organism>
<evidence type="ECO:0000256" key="3">
    <source>
        <dbReference type="ARBA" id="ARBA00023163"/>
    </source>
</evidence>
<dbReference type="EMBL" id="CP090958">
    <property type="protein sequence ID" value="WGW11270.1"/>
    <property type="molecule type" value="Genomic_DNA"/>
</dbReference>
<keyword evidence="3" id="KW-0804">Transcription</keyword>
<keyword evidence="2 4" id="KW-0238">DNA-binding</keyword>
<dbReference type="InterPro" id="IPR001647">
    <property type="entry name" value="HTH_TetR"/>
</dbReference>
<evidence type="ECO:0000256" key="4">
    <source>
        <dbReference type="PROSITE-ProRule" id="PRU00335"/>
    </source>
</evidence>
<evidence type="ECO:0000256" key="2">
    <source>
        <dbReference type="ARBA" id="ARBA00023125"/>
    </source>
</evidence>
<dbReference type="InterPro" id="IPR009057">
    <property type="entry name" value="Homeodomain-like_sf"/>
</dbReference>
<accession>A0ABY8QSX9</accession>
<keyword evidence="7" id="KW-1185">Reference proteome</keyword>
<sequence length="188" mass="20864">MATSGGLRERKRIQTKQALHAAATKLFLERGFDQVTVAEIAEEANVALTTLFKYYPGGKVALVFDREEDREAELVRAIEQRPDDTDPLDAVEAFMVSRLPFGEEGGQREDLLALIFSTPQLRAHVRQKWTDCEDALAAELSKHEVLAGPSVRALARFILESPDIAARESSPSATLQTIFANLRRGWGL</sequence>